<dbReference type="PANTHER" id="PTHR31676">
    <property type="entry name" value="T31J12.3 PROTEIN-RELATED"/>
    <property type="match status" value="1"/>
</dbReference>
<comment type="caution">
    <text evidence="2">The sequence shown here is derived from an EMBL/GenBank/DDBJ whole genome shotgun (WGS) entry which is preliminary data.</text>
</comment>
<dbReference type="InterPro" id="IPR007493">
    <property type="entry name" value="DUF538"/>
</dbReference>
<dbReference type="Gene3D" id="2.30.240.10">
    <property type="entry name" value="At5g01610-like"/>
    <property type="match status" value="1"/>
</dbReference>
<dbReference type="SUPFAM" id="SSF141562">
    <property type="entry name" value="At5g01610-like"/>
    <property type="match status" value="1"/>
</dbReference>
<dbReference type="Pfam" id="PF04398">
    <property type="entry name" value="DUF538"/>
    <property type="match status" value="1"/>
</dbReference>
<name>A0A0K9NVT6_ZOSMR</name>
<accession>A0A0K9NVT6</accession>
<evidence type="ECO:0000313" key="2">
    <source>
        <dbReference type="EMBL" id="KMZ60874.1"/>
    </source>
</evidence>
<dbReference type="OrthoDB" id="1897482at2759"/>
<feature type="chain" id="PRO_5005527256" evidence="1">
    <location>
        <begin position="26"/>
        <end position="167"/>
    </location>
</feature>
<gene>
    <name evidence="2" type="ORF">ZOSMA_56G01050</name>
</gene>
<reference evidence="3" key="1">
    <citation type="journal article" date="2016" name="Nature">
        <title>The genome of the seagrass Zostera marina reveals angiosperm adaptation to the sea.</title>
        <authorList>
            <person name="Olsen J.L."/>
            <person name="Rouze P."/>
            <person name="Verhelst B."/>
            <person name="Lin Y.-C."/>
            <person name="Bayer T."/>
            <person name="Collen J."/>
            <person name="Dattolo E."/>
            <person name="De Paoli E."/>
            <person name="Dittami S."/>
            <person name="Maumus F."/>
            <person name="Michel G."/>
            <person name="Kersting A."/>
            <person name="Lauritano C."/>
            <person name="Lohaus R."/>
            <person name="Toepel M."/>
            <person name="Tonon T."/>
            <person name="Vanneste K."/>
            <person name="Amirebrahimi M."/>
            <person name="Brakel J."/>
            <person name="Bostroem C."/>
            <person name="Chovatia M."/>
            <person name="Grimwood J."/>
            <person name="Jenkins J.W."/>
            <person name="Jueterbock A."/>
            <person name="Mraz A."/>
            <person name="Stam W.T."/>
            <person name="Tice H."/>
            <person name="Bornberg-Bauer E."/>
            <person name="Green P.J."/>
            <person name="Pearson G.A."/>
            <person name="Procaccini G."/>
            <person name="Duarte C.M."/>
            <person name="Schmutz J."/>
            <person name="Reusch T.B.H."/>
            <person name="Van de Peer Y."/>
        </authorList>
    </citation>
    <scope>NUCLEOTIDE SEQUENCE [LARGE SCALE GENOMIC DNA]</scope>
    <source>
        <strain evidence="3">cv. Finnish</strain>
    </source>
</reference>
<keyword evidence="1" id="KW-0732">Signal</keyword>
<dbReference type="STRING" id="29655.A0A0K9NVT6"/>
<dbReference type="PANTHER" id="PTHR31676:SF76">
    <property type="entry name" value="OS05G0362300 PROTEIN"/>
    <property type="match status" value="1"/>
</dbReference>
<dbReference type="OMA" id="VSVKMWI"/>
<dbReference type="InterPro" id="IPR036758">
    <property type="entry name" value="At5g01610-like"/>
</dbReference>
<evidence type="ECO:0000313" key="3">
    <source>
        <dbReference type="Proteomes" id="UP000036987"/>
    </source>
</evidence>
<keyword evidence="3" id="KW-1185">Reference proteome</keyword>
<feature type="signal peptide" evidence="1">
    <location>
        <begin position="1"/>
        <end position="25"/>
    </location>
</feature>
<protein>
    <submittedName>
        <fullName evidence="2">Uncharacterized protein</fullName>
    </submittedName>
</protein>
<dbReference type="AlphaFoldDB" id="A0A0K9NVT6"/>
<dbReference type="Proteomes" id="UP000036987">
    <property type="component" value="Unassembled WGS sequence"/>
</dbReference>
<proteinExistence type="predicted"/>
<sequence length="167" mass="18319">MAIKLEQPAILFILMLFPFLSSTTTINTTSLTAYEVMETYNFPIGLLPEGCLGYDLDRSTGKFAAYLDGECQFSLEGSYDLKYDSTISGYISEGKLSSLQGVSVKILFFWINIIEVTREGDNLKFSVGIASASFPIYNFFICPKCGCGVDCVNGGKKGTGMKLRSEI</sequence>
<organism evidence="2 3">
    <name type="scientific">Zostera marina</name>
    <name type="common">Eelgrass</name>
    <dbReference type="NCBI Taxonomy" id="29655"/>
    <lineage>
        <taxon>Eukaryota</taxon>
        <taxon>Viridiplantae</taxon>
        <taxon>Streptophyta</taxon>
        <taxon>Embryophyta</taxon>
        <taxon>Tracheophyta</taxon>
        <taxon>Spermatophyta</taxon>
        <taxon>Magnoliopsida</taxon>
        <taxon>Liliopsida</taxon>
        <taxon>Zosteraceae</taxon>
        <taxon>Zostera</taxon>
    </lineage>
</organism>
<evidence type="ECO:0000256" key="1">
    <source>
        <dbReference type="SAM" id="SignalP"/>
    </source>
</evidence>
<dbReference type="EMBL" id="LFYR01001565">
    <property type="protein sequence ID" value="KMZ60874.1"/>
    <property type="molecule type" value="Genomic_DNA"/>
</dbReference>